<dbReference type="SMART" id="SM00710">
    <property type="entry name" value="PbH1"/>
    <property type="match status" value="4"/>
</dbReference>
<dbReference type="SUPFAM" id="SSF51126">
    <property type="entry name" value="Pectin lyase-like"/>
    <property type="match status" value="1"/>
</dbReference>
<evidence type="ECO:0000313" key="2">
    <source>
        <dbReference type="EMBL" id="OGI64958.1"/>
    </source>
</evidence>
<dbReference type="SUPFAM" id="SSF53474">
    <property type="entry name" value="alpha/beta-Hydrolases"/>
    <property type="match status" value="1"/>
</dbReference>
<proteinExistence type="predicted"/>
<dbReference type="GO" id="GO:0006629">
    <property type="term" value="P:lipid metabolic process"/>
    <property type="evidence" value="ECO:0007669"/>
    <property type="project" value="InterPro"/>
</dbReference>
<feature type="domain" description="Periplasmic copper-binding protein NosD beta helix" evidence="1">
    <location>
        <begin position="205"/>
        <end position="378"/>
    </location>
</feature>
<protein>
    <recommendedName>
        <fullName evidence="1">Periplasmic copper-binding protein NosD beta helix domain-containing protein</fullName>
    </recommendedName>
</protein>
<dbReference type="Gene3D" id="3.40.50.1820">
    <property type="entry name" value="alpha/beta hydrolase"/>
    <property type="match status" value="1"/>
</dbReference>
<organism evidence="2 3">
    <name type="scientific">Candidatus Nomurabacteria bacterium RIFCSPHIGHO2_01_FULL_40_24b</name>
    <dbReference type="NCBI Taxonomy" id="1801739"/>
    <lineage>
        <taxon>Bacteria</taxon>
        <taxon>Candidatus Nomuraibacteriota</taxon>
    </lineage>
</organism>
<dbReference type="InterPro" id="IPR011050">
    <property type="entry name" value="Pectin_lyase_fold/virulence"/>
</dbReference>
<accession>A0A1F6V5Q9</accession>
<dbReference type="Pfam" id="PF05048">
    <property type="entry name" value="NosD"/>
    <property type="match status" value="1"/>
</dbReference>
<dbReference type="EMBL" id="MFTP01000024">
    <property type="protein sequence ID" value="OGI64958.1"/>
    <property type="molecule type" value="Genomic_DNA"/>
</dbReference>
<evidence type="ECO:0000259" key="1">
    <source>
        <dbReference type="Pfam" id="PF05048"/>
    </source>
</evidence>
<dbReference type="GO" id="GO:0008374">
    <property type="term" value="F:O-acyltransferase activity"/>
    <property type="evidence" value="ECO:0007669"/>
    <property type="project" value="InterPro"/>
</dbReference>
<dbReference type="InterPro" id="IPR029058">
    <property type="entry name" value="AB_hydrolase_fold"/>
</dbReference>
<gene>
    <name evidence="2" type="ORF">A2647_02040</name>
</gene>
<name>A0A1F6V5Q9_9BACT</name>
<dbReference type="InterPro" id="IPR012334">
    <property type="entry name" value="Pectin_lyas_fold"/>
</dbReference>
<comment type="caution">
    <text evidence="2">The sequence shown here is derived from an EMBL/GenBank/DDBJ whole genome shotgun (WGS) entry which is preliminary data.</text>
</comment>
<dbReference type="InterPro" id="IPR007742">
    <property type="entry name" value="NosD_dom"/>
</dbReference>
<dbReference type="NCBIfam" id="NF038114">
    <property type="entry name" value="rightmost"/>
    <property type="match status" value="1"/>
</dbReference>
<evidence type="ECO:0000313" key="3">
    <source>
        <dbReference type="Proteomes" id="UP000177370"/>
    </source>
</evidence>
<dbReference type="Proteomes" id="UP000177370">
    <property type="component" value="Unassembled WGS sequence"/>
</dbReference>
<dbReference type="Gene3D" id="2.160.20.10">
    <property type="entry name" value="Single-stranded right-handed beta-helix, Pectin lyase-like"/>
    <property type="match status" value="1"/>
</dbReference>
<dbReference type="AlphaFoldDB" id="A0A1F6V5Q9"/>
<dbReference type="Pfam" id="PF02450">
    <property type="entry name" value="LCAT"/>
    <property type="match status" value="1"/>
</dbReference>
<dbReference type="InterPro" id="IPR006626">
    <property type="entry name" value="PbH1"/>
</dbReference>
<reference evidence="2 3" key="1">
    <citation type="journal article" date="2016" name="Nat. Commun.">
        <title>Thousands of microbial genomes shed light on interconnected biogeochemical processes in an aquifer system.</title>
        <authorList>
            <person name="Anantharaman K."/>
            <person name="Brown C.T."/>
            <person name="Hug L.A."/>
            <person name="Sharon I."/>
            <person name="Castelle C.J."/>
            <person name="Probst A.J."/>
            <person name="Thomas B.C."/>
            <person name="Singh A."/>
            <person name="Wilkins M.J."/>
            <person name="Karaoz U."/>
            <person name="Brodie E.L."/>
            <person name="Williams K.H."/>
            <person name="Hubbard S.S."/>
            <person name="Banfield J.F."/>
        </authorList>
    </citation>
    <scope>NUCLEOTIDE SEQUENCE [LARGE SCALE GENOMIC DNA]</scope>
</reference>
<dbReference type="InterPro" id="IPR003386">
    <property type="entry name" value="LACT/PDAT_acylTrfase"/>
</dbReference>
<dbReference type="PANTHER" id="PTHR11440">
    <property type="entry name" value="LECITHIN-CHOLESTEROL ACYLTRANSFERASE-RELATED"/>
    <property type="match status" value="1"/>
</dbReference>
<sequence>MVIIDFINPNSTTDWPPVAVLGNTANMEIFMTVLKNALKFGVVVLILVSFWGGHTVNAEDTILLNESASTTETANLPFIQDFLDITISSSPETEIIKEISLGSSVVFIPIAGKEEITILLENLPNQDLYFYIDSLENVVQRSANESPNTTFTLNGYEPHLIFIKTQPSTKTIRNDTTGGDCSTFGIWNQVTLTCTMTQDVFEVIQIVNDNITLDGNGKIVKWNNGFGVGSGINIAFRKNITVKNLIIEGFDSGIGVFQTTNSRFLNNETRGFGLGFFLSFNDFDNLIDGNVVTNTAGYIPGVNIISTGILLTQNTQRTTVRNNTISVTNIGVAMSSNVNNNKVYNNNFMSIPNISSFSNSANLIYQPMPIGGNYYRNHDTPEEGCNDINNDFICDTAISFGNVTDNFPWKIPDGWKVPTCTTCFSNVLFLPGIMGSRLYEQDNGDEDQLWEPNTNSDVEDLYLNPDGTSMNLDIYTRDIIKETNTPFPAGALGQNIYKSFSETMDQLVTDQKIKKWKEYAYDWRQDIEDIVSNGTKYQNETVSLIDTLQSLVDSESKNGKVTIVAHSNGGLLAKTLLKKLQDDKVAGINNLIDNIDVLILVAVPEIGTAKAVPAILHGYDQRILSGWLMDEIHARELGRNMLGAYGLLPSKEYINHVDASPATFVDNAIPSGITTQMVQAFGGVIDSYDEYKDFLFGNEGRTNPLIGETNLPINLSQDLFSQAESLHDNIDAWTPPEDMRVIEVAGWGLETVASMEYYPKSVSCPPGAVTCPPYALDERPRFTSDGDGTVVVPSAQYMNFLGNAEKYWVDFKNYNTILRLNREHKDILEVDSLNNFIKSIIEAGDVALDNVVKDNEPIDTENRFRISIHSPVTLDAYDYATVPNHTGKICPPDFDFCYVEENITNSSYMEFGEGKYLNLPEDEMGSIEIKGIDTGIFTYESEKVLTNGTTTTTIFKDIPVTPETIAEVTLNSAGALLLQLDQNGDGVPETDIIAPEGRTVTMPYVFSGFLQPINDTAHQIDQEKSIFKAGSTVPVKFQLRKYDGTIMQADSAPIWLGAQMGAKMNVSATESVYNDTATTGNTYKWDPESQQYIYNWSTKKLPAGYWYTISTKLDDGNVYSVTIGLK</sequence>